<proteinExistence type="predicted"/>
<evidence type="ECO:0000313" key="2">
    <source>
        <dbReference type="EMBL" id="ELY62254.1"/>
    </source>
</evidence>
<feature type="region of interest" description="Disordered" evidence="1">
    <location>
        <begin position="180"/>
        <end position="248"/>
    </location>
</feature>
<comment type="caution">
    <text evidence="2">The sequence shown here is derived from an EMBL/GenBank/DDBJ whole genome shotgun (WGS) entry which is preliminary data.</text>
</comment>
<dbReference type="STRING" id="1227499.C493_00470"/>
<organism evidence="2 3">
    <name type="scientific">Natronolimnohabitans innermongolicus JCM 12255</name>
    <dbReference type="NCBI Taxonomy" id="1227499"/>
    <lineage>
        <taxon>Archaea</taxon>
        <taxon>Methanobacteriati</taxon>
        <taxon>Methanobacteriota</taxon>
        <taxon>Stenosarchaea group</taxon>
        <taxon>Halobacteria</taxon>
        <taxon>Halobacteriales</taxon>
        <taxon>Natrialbaceae</taxon>
        <taxon>Natronolimnohabitans</taxon>
    </lineage>
</organism>
<dbReference type="eggNOG" id="arCOG08152">
    <property type="taxonomic scope" value="Archaea"/>
</dbReference>
<name>L9XKE5_9EURY</name>
<sequence>MLAATGGCLSASVAGCVEAIEGIEYESSSDADESVSSEPYEASDDLEYVSVRAPGEMPFVFSSADDAEEAEYDDSPTARARAQSTVFVTDEAAGESLCIDYDGDGVDDARAFVDTTDFESQTVVVEQRRIDDCYRRALVSVSARDDEFRTQYCRELQPATAPCDADATEMQAFFIRVDRPYSDRPSRRGGGESGSCPDRVWDETDSSGEDDDDERDGADGGGNGGGRNGENDSADDGEHGDERTGDRR</sequence>
<dbReference type="PATRIC" id="fig|1227499.3.peg.95"/>
<feature type="compositionally biased region" description="Gly residues" evidence="1">
    <location>
        <begin position="219"/>
        <end position="228"/>
    </location>
</feature>
<accession>L9XKE5</accession>
<feature type="compositionally biased region" description="Basic and acidic residues" evidence="1">
    <location>
        <begin position="236"/>
        <end position="248"/>
    </location>
</feature>
<gene>
    <name evidence="2" type="ORF">C493_00470</name>
</gene>
<reference evidence="2 3" key="1">
    <citation type="journal article" date="2014" name="PLoS Genet.">
        <title>Phylogenetically driven sequencing of extremely halophilic archaea reveals strategies for static and dynamic osmo-response.</title>
        <authorList>
            <person name="Becker E.A."/>
            <person name="Seitzer P.M."/>
            <person name="Tritt A."/>
            <person name="Larsen D."/>
            <person name="Krusor M."/>
            <person name="Yao A.I."/>
            <person name="Wu D."/>
            <person name="Madern D."/>
            <person name="Eisen J.A."/>
            <person name="Darling A.E."/>
            <person name="Facciotti M.T."/>
        </authorList>
    </citation>
    <scope>NUCLEOTIDE SEQUENCE [LARGE SCALE GENOMIC DNA]</scope>
    <source>
        <strain evidence="2 3">JCM 12255</strain>
    </source>
</reference>
<dbReference type="AlphaFoldDB" id="L9XKE5"/>
<feature type="compositionally biased region" description="Basic and acidic residues" evidence="1">
    <location>
        <begin position="180"/>
        <end position="190"/>
    </location>
</feature>
<dbReference type="Proteomes" id="UP000011602">
    <property type="component" value="Unassembled WGS sequence"/>
</dbReference>
<dbReference type="EMBL" id="AOHZ01000002">
    <property type="protein sequence ID" value="ELY62254.1"/>
    <property type="molecule type" value="Genomic_DNA"/>
</dbReference>
<evidence type="ECO:0000256" key="1">
    <source>
        <dbReference type="SAM" id="MobiDB-lite"/>
    </source>
</evidence>
<evidence type="ECO:0000313" key="3">
    <source>
        <dbReference type="Proteomes" id="UP000011602"/>
    </source>
</evidence>
<protein>
    <submittedName>
        <fullName evidence="2">Uncharacterized protein</fullName>
    </submittedName>
</protein>
<feature type="compositionally biased region" description="Acidic residues" evidence="1">
    <location>
        <begin position="203"/>
        <end position="216"/>
    </location>
</feature>
<keyword evidence="3" id="KW-1185">Reference proteome</keyword>